<gene>
    <name evidence="1" type="ORF">SAMN06272739_1479</name>
</gene>
<dbReference type="RefSeq" id="WP_097183280.1">
    <property type="nucleotide sequence ID" value="NZ_OCNK01000002.1"/>
</dbReference>
<accession>A0A286GPK1</accession>
<dbReference type="OrthoDB" id="5182076at2"/>
<sequence length="290" mass="31885">MRGGWQQPLPDMPAPPAARAWRRLDAPPGYEVQWRRLCEAALELGLGPEQLSETGLDPLTAARGWKPATVALYTKVLRYGGVALPRVATPEPDPPELDLRPLTRIRNEDPEHLRTVAWCAMALGWPAPVGAFRSLRRDQVRATARRLIVSTDDGEWSVPGALTAWHAWESVRSRFPALAESPWVLPALRRGPGFDSRIGGRLSNQALQTTFAKHAVRTAQHLRATAPPSRAAWADELAVAYRDLSYDSYRRLALAAGAPPVSPRGVVRATRAVARSARLADTTVRQSRVS</sequence>
<dbReference type="AlphaFoldDB" id="A0A286GPK1"/>
<name>A0A286GPK1_9ACTN</name>
<evidence type="ECO:0000313" key="2">
    <source>
        <dbReference type="Proteomes" id="UP000219482"/>
    </source>
</evidence>
<organism evidence="1 2">
    <name type="scientific">Blastococcus haudaquaticus</name>
    <dbReference type="NCBI Taxonomy" id="1938745"/>
    <lineage>
        <taxon>Bacteria</taxon>
        <taxon>Bacillati</taxon>
        <taxon>Actinomycetota</taxon>
        <taxon>Actinomycetes</taxon>
        <taxon>Geodermatophilales</taxon>
        <taxon>Geodermatophilaceae</taxon>
        <taxon>Blastococcus</taxon>
    </lineage>
</organism>
<protein>
    <submittedName>
        <fullName evidence="1">Uncharacterized protein</fullName>
    </submittedName>
</protein>
<reference evidence="2" key="1">
    <citation type="submission" date="2017-09" db="EMBL/GenBank/DDBJ databases">
        <authorList>
            <person name="Varghese N."/>
            <person name="Submissions S."/>
        </authorList>
    </citation>
    <scope>NUCLEOTIDE SEQUENCE [LARGE SCALE GENOMIC DNA]</scope>
    <source>
        <strain evidence="2">DSM 44270</strain>
    </source>
</reference>
<keyword evidence="2" id="KW-1185">Reference proteome</keyword>
<dbReference type="Proteomes" id="UP000219482">
    <property type="component" value="Unassembled WGS sequence"/>
</dbReference>
<proteinExistence type="predicted"/>
<evidence type="ECO:0000313" key="1">
    <source>
        <dbReference type="EMBL" id="SOD97432.1"/>
    </source>
</evidence>
<dbReference type="EMBL" id="OCNK01000002">
    <property type="protein sequence ID" value="SOD97432.1"/>
    <property type="molecule type" value="Genomic_DNA"/>
</dbReference>